<keyword evidence="2" id="KW-0812">Transmembrane</keyword>
<feature type="compositionally biased region" description="Polar residues" evidence="1">
    <location>
        <begin position="37"/>
        <end position="59"/>
    </location>
</feature>
<keyword evidence="2" id="KW-0472">Membrane</keyword>
<dbReference type="InterPro" id="IPR005804">
    <property type="entry name" value="FA_desaturase_dom"/>
</dbReference>
<proteinExistence type="predicted"/>
<evidence type="ECO:0000259" key="3">
    <source>
        <dbReference type="Pfam" id="PF00487"/>
    </source>
</evidence>
<feature type="domain" description="Fatty acid desaturase" evidence="3">
    <location>
        <begin position="167"/>
        <end position="381"/>
    </location>
</feature>
<keyword evidence="2" id="KW-1133">Transmembrane helix</keyword>
<dbReference type="EMBL" id="JAVFKD010000010">
    <property type="protein sequence ID" value="KAK5994625.1"/>
    <property type="molecule type" value="Genomic_DNA"/>
</dbReference>
<accession>A0ABR0SSB7</accession>
<protein>
    <recommendedName>
        <fullName evidence="3">Fatty acid desaturase domain-containing protein</fullName>
    </recommendedName>
</protein>
<sequence>MADAVVYHPELTKADVLLLRNLAADIQDQTPDKESRSNGSLEKTDSNTNGHASNGNTSPKDAAGSGLRARASAGENRAAQHRDEETIETLAAMNDPKSAHFEPTVFTSVDLDKLQLPKFLHQWVLEPYVRTARSIVRVETDVVMLTHLLLYFTTSVPSAIFLFWRFNWIHGLLHCVMQVSYIGSYTLMMHQHIHMRGILNKRFALFDALFPYITDPLMGHTWNSYFYHHVKHHHVEGNGPDDLSSTIRYQRDDILHFLHYLGRFYFFVWLDLPLYFMRKGRYGVAAKAAFWEVGEYATLFMLYRLKPQATFCVLLVPLMLLRLGLMVGNWGQHALVDHEEPDSDYRSSITLIDVPSNRHCFNDGYHTSHHLNPLRHWREHPVSFMKSKGTYASQHALVFHNIDYIMITVRILMKDYRTLAECMVPIGNQISMTMEERMALLKSCTKKFTEEEIRQKFKDVKQ</sequence>
<evidence type="ECO:0000256" key="1">
    <source>
        <dbReference type="SAM" id="MobiDB-lite"/>
    </source>
</evidence>
<dbReference type="Pfam" id="PF00487">
    <property type="entry name" value="FA_desaturase"/>
    <property type="match status" value="1"/>
</dbReference>
<dbReference type="PANTHER" id="PTHR36459">
    <property type="entry name" value="ORF"/>
    <property type="match status" value="1"/>
</dbReference>
<feature type="region of interest" description="Disordered" evidence="1">
    <location>
        <begin position="28"/>
        <end position="84"/>
    </location>
</feature>
<feature type="transmembrane region" description="Helical" evidence="2">
    <location>
        <begin position="142"/>
        <end position="162"/>
    </location>
</feature>
<feature type="compositionally biased region" description="Low complexity" evidence="1">
    <location>
        <begin position="62"/>
        <end position="74"/>
    </location>
</feature>
<feature type="transmembrane region" description="Helical" evidence="2">
    <location>
        <begin position="257"/>
        <end position="276"/>
    </location>
</feature>
<dbReference type="PANTHER" id="PTHR36459:SF1">
    <property type="entry name" value="FATTY ACID DESATURASE DOMAIN-CONTAINING PROTEIN-RELATED"/>
    <property type="match status" value="1"/>
</dbReference>
<reference evidence="4 5" key="1">
    <citation type="submission" date="2024-01" db="EMBL/GenBank/DDBJ databases">
        <title>Complete genome of Cladobotryum mycophilum ATHUM6906.</title>
        <authorList>
            <person name="Christinaki A.C."/>
            <person name="Myridakis A.I."/>
            <person name="Kouvelis V.N."/>
        </authorList>
    </citation>
    <scope>NUCLEOTIDE SEQUENCE [LARGE SCALE GENOMIC DNA]</scope>
    <source>
        <strain evidence="4 5">ATHUM6906</strain>
    </source>
</reference>
<evidence type="ECO:0000256" key="2">
    <source>
        <dbReference type="SAM" id="Phobius"/>
    </source>
</evidence>
<comment type="caution">
    <text evidence="4">The sequence shown here is derived from an EMBL/GenBank/DDBJ whole genome shotgun (WGS) entry which is preliminary data.</text>
</comment>
<evidence type="ECO:0000313" key="5">
    <source>
        <dbReference type="Proteomes" id="UP001338125"/>
    </source>
</evidence>
<evidence type="ECO:0000313" key="4">
    <source>
        <dbReference type="EMBL" id="KAK5994625.1"/>
    </source>
</evidence>
<keyword evidence="5" id="KW-1185">Reference proteome</keyword>
<organism evidence="4 5">
    <name type="scientific">Cladobotryum mycophilum</name>
    <dbReference type="NCBI Taxonomy" id="491253"/>
    <lineage>
        <taxon>Eukaryota</taxon>
        <taxon>Fungi</taxon>
        <taxon>Dikarya</taxon>
        <taxon>Ascomycota</taxon>
        <taxon>Pezizomycotina</taxon>
        <taxon>Sordariomycetes</taxon>
        <taxon>Hypocreomycetidae</taxon>
        <taxon>Hypocreales</taxon>
        <taxon>Hypocreaceae</taxon>
        <taxon>Cladobotryum</taxon>
    </lineage>
</organism>
<name>A0ABR0SSB7_9HYPO</name>
<dbReference type="Proteomes" id="UP001338125">
    <property type="component" value="Unassembled WGS sequence"/>
</dbReference>
<gene>
    <name evidence="4" type="ORF">PT974_05106</name>
</gene>
<feature type="transmembrane region" description="Helical" evidence="2">
    <location>
        <begin position="168"/>
        <end position="188"/>
    </location>
</feature>